<proteinExistence type="predicted"/>
<feature type="chain" id="PRO_5043853312" description="Apple domain-containing protein" evidence="1">
    <location>
        <begin position="21"/>
        <end position="126"/>
    </location>
</feature>
<organism evidence="2 3">
    <name type="scientific">Calicophoron daubneyi</name>
    <name type="common">Rumen fluke</name>
    <name type="synonym">Paramphistomum daubneyi</name>
    <dbReference type="NCBI Taxonomy" id="300641"/>
    <lineage>
        <taxon>Eukaryota</taxon>
        <taxon>Metazoa</taxon>
        <taxon>Spiralia</taxon>
        <taxon>Lophotrochozoa</taxon>
        <taxon>Platyhelminthes</taxon>
        <taxon>Trematoda</taxon>
        <taxon>Digenea</taxon>
        <taxon>Plagiorchiida</taxon>
        <taxon>Pronocephalata</taxon>
        <taxon>Paramphistomoidea</taxon>
        <taxon>Paramphistomidae</taxon>
        <taxon>Calicophoron</taxon>
    </lineage>
</organism>
<evidence type="ECO:0000256" key="1">
    <source>
        <dbReference type="SAM" id="SignalP"/>
    </source>
</evidence>
<evidence type="ECO:0000313" key="2">
    <source>
        <dbReference type="EMBL" id="CAL5131296.1"/>
    </source>
</evidence>
<evidence type="ECO:0000313" key="3">
    <source>
        <dbReference type="Proteomes" id="UP001497525"/>
    </source>
</evidence>
<evidence type="ECO:0008006" key="4">
    <source>
        <dbReference type="Google" id="ProtNLM"/>
    </source>
</evidence>
<sequence>MLSFLIPCLILVNLHTTAISLSTDDYRKCQVIPENHEMRKHCAQGHYKWERISRPERVFVGPVISHLRLNQCLSRCANLSSCEIVVYVEDKKECYVQKKQRQKYSLECQNCYIMRCCSKCIHNGIR</sequence>
<dbReference type="Proteomes" id="UP001497525">
    <property type="component" value="Unassembled WGS sequence"/>
</dbReference>
<accession>A0AAV2T5A2</accession>
<reference evidence="2" key="1">
    <citation type="submission" date="2024-06" db="EMBL/GenBank/DDBJ databases">
        <authorList>
            <person name="Liu X."/>
            <person name="Lenzi L."/>
            <person name="Haldenby T S."/>
            <person name="Uol C."/>
        </authorList>
    </citation>
    <scope>NUCLEOTIDE SEQUENCE</scope>
</reference>
<dbReference type="Gene3D" id="3.50.4.10">
    <property type="entry name" value="Hepatocyte Growth Factor"/>
    <property type="match status" value="1"/>
</dbReference>
<name>A0AAV2T5A2_CALDB</name>
<keyword evidence="1" id="KW-0732">Signal</keyword>
<gene>
    <name evidence="2" type="ORF">CDAUBV1_LOCUS3721</name>
</gene>
<dbReference type="EMBL" id="CAXLJL010000090">
    <property type="protein sequence ID" value="CAL5131296.1"/>
    <property type="molecule type" value="Genomic_DNA"/>
</dbReference>
<feature type="signal peptide" evidence="1">
    <location>
        <begin position="1"/>
        <end position="20"/>
    </location>
</feature>
<dbReference type="AlphaFoldDB" id="A0AAV2T5A2"/>
<protein>
    <recommendedName>
        <fullName evidence="4">Apple domain-containing protein</fullName>
    </recommendedName>
</protein>
<comment type="caution">
    <text evidence="2">The sequence shown here is derived from an EMBL/GenBank/DDBJ whole genome shotgun (WGS) entry which is preliminary data.</text>
</comment>